<feature type="transmembrane region" description="Helical" evidence="1">
    <location>
        <begin position="208"/>
        <end position="228"/>
    </location>
</feature>
<feature type="transmembrane region" description="Helical" evidence="1">
    <location>
        <begin position="158"/>
        <end position="177"/>
    </location>
</feature>
<proteinExistence type="predicted"/>
<reference evidence="2 3" key="1">
    <citation type="submission" date="2017-03" db="EMBL/GenBank/DDBJ databases">
        <title>wgs assembly of Dolosigranulum pigrum KPL CDC strains.</title>
        <authorList>
            <person name="Brugger S.D."/>
            <person name="Pettigrew M."/>
            <person name="Kong Y."/>
            <person name="Lemon K.P."/>
        </authorList>
    </citation>
    <scope>NUCLEOTIDE SEQUENCE [LARGE SCALE GENOMIC DNA]</scope>
    <source>
        <strain evidence="2 3">KPL1931_CDC4294-98</strain>
    </source>
</reference>
<organism evidence="2 3">
    <name type="scientific">Dolosigranulum pigrum</name>
    <dbReference type="NCBI Taxonomy" id="29394"/>
    <lineage>
        <taxon>Bacteria</taxon>
        <taxon>Bacillati</taxon>
        <taxon>Bacillota</taxon>
        <taxon>Bacilli</taxon>
        <taxon>Lactobacillales</taxon>
        <taxon>Carnobacteriaceae</taxon>
        <taxon>Dolosigranulum</taxon>
    </lineage>
</organism>
<evidence type="ECO:0000256" key="1">
    <source>
        <dbReference type="SAM" id="Phobius"/>
    </source>
</evidence>
<keyword evidence="1" id="KW-0472">Membrane</keyword>
<feature type="transmembrane region" description="Helical" evidence="1">
    <location>
        <begin position="18"/>
        <end position="36"/>
    </location>
</feature>
<sequence>MRVQLSSLSFMANRKTQFVHFLCLPIVNMILFLFIHRQFTGGDVLNPVVAVTSVAVAAITISLSSVSQLLTHDSMRGVDKIMVINRPYSPRYWGNKILTAMVVSWGLMAINLGLLAIVGVDWVVISRIVLASPALLVTGVLLGMLGFFLAWRESNPYFYTNLISAAIPIIYGVIVSVSEYPPVFKVFSQIFPFYNVRDYLQTGQWEHLAIEGIKLVVLIIVTGLVYRLKHKKVVDKKGLLF</sequence>
<dbReference type="Proteomes" id="UP000249099">
    <property type="component" value="Unassembled WGS sequence"/>
</dbReference>
<feature type="transmembrane region" description="Helical" evidence="1">
    <location>
        <begin position="92"/>
        <end position="118"/>
    </location>
</feature>
<gene>
    <name evidence="2" type="ORF">B8A44_02250</name>
</gene>
<name>A0A328KP37_9LACT</name>
<feature type="transmembrane region" description="Helical" evidence="1">
    <location>
        <begin position="124"/>
        <end position="151"/>
    </location>
</feature>
<dbReference type="AlphaFoldDB" id="A0A328KP37"/>
<keyword evidence="1" id="KW-0812">Transmembrane</keyword>
<keyword evidence="1" id="KW-1133">Transmembrane helix</keyword>
<protein>
    <recommendedName>
        <fullName evidence="4">ABC-2 type transporter domain-containing protein</fullName>
    </recommendedName>
</protein>
<evidence type="ECO:0000313" key="2">
    <source>
        <dbReference type="EMBL" id="RAN64422.1"/>
    </source>
</evidence>
<dbReference type="RefSeq" id="WP_112789834.1">
    <property type="nucleotide sequence ID" value="NZ_NAQV01000006.1"/>
</dbReference>
<comment type="caution">
    <text evidence="2">The sequence shown here is derived from an EMBL/GenBank/DDBJ whole genome shotgun (WGS) entry which is preliminary data.</text>
</comment>
<feature type="transmembrane region" description="Helical" evidence="1">
    <location>
        <begin position="48"/>
        <end position="71"/>
    </location>
</feature>
<dbReference type="EMBL" id="NAQV01000006">
    <property type="protein sequence ID" value="RAN64422.1"/>
    <property type="molecule type" value="Genomic_DNA"/>
</dbReference>
<evidence type="ECO:0000313" key="3">
    <source>
        <dbReference type="Proteomes" id="UP000249099"/>
    </source>
</evidence>
<accession>A0A328KP37</accession>
<evidence type="ECO:0008006" key="4">
    <source>
        <dbReference type="Google" id="ProtNLM"/>
    </source>
</evidence>